<dbReference type="Proteomes" id="UP000267841">
    <property type="component" value="Unassembled WGS sequence"/>
</dbReference>
<name>A0A497XSR3_9AQUI</name>
<evidence type="ECO:0000256" key="2">
    <source>
        <dbReference type="ARBA" id="ARBA00023110"/>
    </source>
</evidence>
<evidence type="ECO:0000313" key="5">
    <source>
        <dbReference type="Proteomes" id="UP000267841"/>
    </source>
</evidence>
<keyword evidence="1" id="KW-0732">Signal</keyword>
<accession>A0A497XSR3</accession>
<keyword evidence="2" id="KW-0697">Rotamase</keyword>
<dbReference type="GO" id="GO:0003755">
    <property type="term" value="F:peptidyl-prolyl cis-trans isomerase activity"/>
    <property type="evidence" value="ECO:0007669"/>
    <property type="project" value="UniProtKB-KW"/>
</dbReference>
<evidence type="ECO:0000259" key="3">
    <source>
        <dbReference type="Pfam" id="PF09312"/>
    </source>
</evidence>
<reference evidence="4 5" key="1">
    <citation type="submission" date="2018-10" db="EMBL/GenBank/DDBJ databases">
        <title>Genomic Encyclopedia of Archaeal and Bacterial Type Strains, Phase II (KMG-II): from individual species to whole genera.</title>
        <authorList>
            <person name="Goeker M."/>
        </authorList>
    </citation>
    <scope>NUCLEOTIDE SEQUENCE [LARGE SCALE GENOMIC DNA]</scope>
    <source>
        <strain evidence="4 5">DSM 16510</strain>
    </source>
</reference>
<dbReference type="PANTHER" id="PTHR47637">
    <property type="entry name" value="CHAPERONE SURA"/>
    <property type="match status" value="1"/>
</dbReference>
<gene>
    <name evidence="4" type="ORF">BCF55_1600</name>
</gene>
<comment type="caution">
    <text evidence="4">The sequence shown here is derived from an EMBL/GenBank/DDBJ whole genome shotgun (WGS) entry which is preliminary data.</text>
</comment>
<evidence type="ECO:0000256" key="1">
    <source>
        <dbReference type="ARBA" id="ARBA00022729"/>
    </source>
</evidence>
<dbReference type="InterPro" id="IPR015391">
    <property type="entry name" value="SurA_N"/>
</dbReference>
<dbReference type="Gene3D" id="1.10.4030.10">
    <property type="entry name" value="Porin chaperone SurA, peptide-binding domain"/>
    <property type="match status" value="1"/>
</dbReference>
<dbReference type="InterPro" id="IPR050280">
    <property type="entry name" value="OMP_Chaperone_SurA"/>
</dbReference>
<organism evidence="4 5">
    <name type="scientific">Hydrogenivirga caldilitoris</name>
    <dbReference type="NCBI Taxonomy" id="246264"/>
    <lineage>
        <taxon>Bacteria</taxon>
        <taxon>Pseudomonadati</taxon>
        <taxon>Aquificota</taxon>
        <taxon>Aquificia</taxon>
        <taxon>Aquificales</taxon>
        <taxon>Aquificaceae</taxon>
        <taxon>Hydrogenivirga</taxon>
    </lineage>
</organism>
<dbReference type="OrthoDB" id="14601at2"/>
<dbReference type="SUPFAM" id="SSF109998">
    <property type="entry name" value="Triger factor/SurA peptide-binding domain-like"/>
    <property type="match status" value="1"/>
</dbReference>
<protein>
    <submittedName>
        <fullName evidence="4">Peptidylprolyl isomerase/peptidyl-prolyl cis-trans isomerase SurA</fullName>
    </submittedName>
</protein>
<dbReference type="RefSeq" id="WP_121012486.1">
    <property type="nucleotide sequence ID" value="NZ_RCCJ01000001.1"/>
</dbReference>
<dbReference type="AlphaFoldDB" id="A0A497XSR3"/>
<keyword evidence="5" id="KW-1185">Reference proteome</keyword>
<sequence length="289" mass="33067">MVQRGTKKLPFGVIPEKLVVFLFFVTWTAFGQLLDRVVANVNGEPILESEIKVAQVFYGIKDRKQLIQLLVQKHLVAQFLHEKGLNIPESYIESVIQDIAKSNGKTIDALYRELYENGLSPSDLKALIRVELASTLGLKEYLMSKVNVTDLEIELERLKRGDIEYLKEIELLVIGKDNKEKLLSLMEKYGTDMDKLANELGEKVEKLKVKKGELVAALDNELWKTKVGDIAVAEDQEHIYLARVVREVKLISGRSEEDIKEELTTKKLKEKEDELIKELRRKSLVEIYG</sequence>
<evidence type="ECO:0000313" key="4">
    <source>
        <dbReference type="EMBL" id="RLJ71301.1"/>
    </source>
</evidence>
<dbReference type="EMBL" id="RCCJ01000001">
    <property type="protein sequence ID" value="RLJ71301.1"/>
    <property type="molecule type" value="Genomic_DNA"/>
</dbReference>
<dbReference type="PANTHER" id="PTHR47637:SF1">
    <property type="entry name" value="CHAPERONE SURA"/>
    <property type="match status" value="1"/>
</dbReference>
<proteinExistence type="predicted"/>
<dbReference type="InterPro" id="IPR027304">
    <property type="entry name" value="Trigger_fact/SurA_dom_sf"/>
</dbReference>
<feature type="domain" description="SurA N-terminal" evidence="3">
    <location>
        <begin position="63"/>
        <end position="133"/>
    </location>
</feature>
<keyword evidence="4" id="KW-0413">Isomerase</keyword>
<dbReference type="Pfam" id="PF09312">
    <property type="entry name" value="SurA_N"/>
    <property type="match status" value="1"/>
</dbReference>